<organism evidence="4 5">
    <name type="scientific">Mycolicibacterium murale</name>
    <dbReference type="NCBI Taxonomy" id="182220"/>
    <lineage>
        <taxon>Bacteria</taxon>
        <taxon>Bacillati</taxon>
        <taxon>Actinomycetota</taxon>
        <taxon>Actinomycetes</taxon>
        <taxon>Mycobacteriales</taxon>
        <taxon>Mycobacteriaceae</taxon>
        <taxon>Mycolicibacterium</taxon>
    </lineage>
</organism>
<keyword evidence="2" id="KW-0804">Transcription</keyword>
<dbReference type="Pfam" id="PF13185">
    <property type="entry name" value="GAF_2"/>
    <property type="match status" value="1"/>
</dbReference>
<dbReference type="Gene3D" id="1.10.10.10">
    <property type="entry name" value="Winged helix-like DNA-binding domain superfamily/Winged helix DNA-binding domain"/>
    <property type="match status" value="1"/>
</dbReference>
<dbReference type="InterPro" id="IPR003018">
    <property type="entry name" value="GAF"/>
</dbReference>
<dbReference type="Gene3D" id="3.30.450.40">
    <property type="match status" value="1"/>
</dbReference>
<dbReference type="InterPro" id="IPR036388">
    <property type="entry name" value="WH-like_DNA-bd_sf"/>
</dbReference>
<dbReference type="SUPFAM" id="SSF55781">
    <property type="entry name" value="GAF domain-like"/>
    <property type="match status" value="1"/>
</dbReference>
<dbReference type="PIRSF" id="PIRSF036625">
    <property type="entry name" value="GAF_ANTAR"/>
    <property type="match status" value="1"/>
</dbReference>
<evidence type="ECO:0000313" key="5">
    <source>
        <dbReference type="Proteomes" id="UP000465241"/>
    </source>
</evidence>
<accession>A0A7I9WG19</accession>
<dbReference type="Pfam" id="PF03861">
    <property type="entry name" value="ANTAR"/>
    <property type="match status" value="1"/>
</dbReference>
<dbReference type="RefSeq" id="WP_193488200.1">
    <property type="nucleotide sequence ID" value="NZ_BAAAMC010000028.1"/>
</dbReference>
<feature type="domain" description="ANTAR" evidence="3">
    <location>
        <begin position="179"/>
        <end position="240"/>
    </location>
</feature>
<protein>
    <submittedName>
        <fullName evidence="4">Transcriptional regulator</fullName>
    </submittedName>
</protein>
<keyword evidence="1" id="KW-0805">Transcription regulation</keyword>
<evidence type="ECO:0000256" key="1">
    <source>
        <dbReference type="ARBA" id="ARBA00023015"/>
    </source>
</evidence>
<dbReference type="InterPro" id="IPR012074">
    <property type="entry name" value="GAF_ANTAR"/>
</dbReference>
<keyword evidence="5" id="KW-1185">Reference proteome</keyword>
<name>A0A7I9WG19_9MYCO</name>
<comment type="caution">
    <text evidence="4">The sequence shown here is derived from an EMBL/GenBank/DDBJ whole genome shotgun (WGS) entry which is preliminary data.</text>
</comment>
<dbReference type="InterPro" id="IPR005561">
    <property type="entry name" value="ANTAR"/>
</dbReference>
<dbReference type="SMART" id="SM01012">
    <property type="entry name" value="ANTAR"/>
    <property type="match status" value="1"/>
</dbReference>
<dbReference type="AlphaFoldDB" id="A0A7I9WG19"/>
<evidence type="ECO:0000259" key="3">
    <source>
        <dbReference type="PROSITE" id="PS50921"/>
    </source>
</evidence>
<evidence type="ECO:0000256" key="2">
    <source>
        <dbReference type="ARBA" id="ARBA00023163"/>
    </source>
</evidence>
<dbReference type="GO" id="GO:0003723">
    <property type="term" value="F:RNA binding"/>
    <property type="evidence" value="ECO:0007669"/>
    <property type="project" value="InterPro"/>
</dbReference>
<dbReference type="Proteomes" id="UP000465241">
    <property type="component" value="Unassembled WGS sequence"/>
</dbReference>
<dbReference type="EMBL" id="BLKT01000003">
    <property type="protein sequence ID" value="GFG56653.1"/>
    <property type="molecule type" value="Genomic_DNA"/>
</dbReference>
<reference evidence="4 5" key="1">
    <citation type="journal article" date="2019" name="Emerg. Microbes Infect.">
        <title>Comprehensive subspecies identification of 175 nontuberculous mycobacteria species based on 7547 genomic profiles.</title>
        <authorList>
            <person name="Matsumoto Y."/>
            <person name="Kinjo T."/>
            <person name="Motooka D."/>
            <person name="Nabeya D."/>
            <person name="Jung N."/>
            <person name="Uechi K."/>
            <person name="Horii T."/>
            <person name="Iida T."/>
            <person name="Fujita J."/>
            <person name="Nakamura S."/>
        </authorList>
    </citation>
    <scope>NUCLEOTIDE SEQUENCE [LARGE SCALE GENOMIC DNA]</scope>
    <source>
        <strain evidence="4 5">JCM 13392</strain>
    </source>
</reference>
<sequence>MAGVIDSNGHGSPLAGTDFTDTVRDAMAEVTRRFARPTDIDATLSAITTAAVALLDTVDSADVLLIDEDDNYRSTAATSPLAEALSKVQQRYHQGPCVDAAVGETMVLSQNLREDARWPDFTTEAMTAGAHGVLSFQLYTHQQRPSCRAALNLFSTTASAFDGDTQTLAATLATHAALAFIAQDREAQFQSALASRDAIGQAKGMLMERFGVDAVRAFELMRHLSQESNTPIVTIAARIITTGPDH</sequence>
<gene>
    <name evidence="4" type="ORF">MMUR_07890</name>
</gene>
<proteinExistence type="predicted"/>
<dbReference type="PROSITE" id="PS50921">
    <property type="entry name" value="ANTAR"/>
    <property type="match status" value="1"/>
</dbReference>
<dbReference type="InterPro" id="IPR029016">
    <property type="entry name" value="GAF-like_dom_sf"/>
</dbReference>
<evidence type="ECO:0000313" key="4">
    <source>
        <dbReference type="EMBL" id="GFG56653.1"/>
    </source>
</evidence>